<dbReference type="SMART" id="SM00225">
    <property type="entry name" value="BTB"/>
    <property type="match status" value="1"/>
</dbReference>
<feature type="domain" description="BTB" evidence="3">
    <location>
        <begin position="190"/>
        <end position="258"/>
    </location>
</feature>
<dbReference type="Gene3D" id="2.60.210.10">
    <property type="entry name" value="Apoptosis, Tumor Necrosis Factor Receptor Associated Protein 2, Chain A"/>
    <property type="match status" value="1"/>
</dbReference>
<dbReference type="Pfam" id="PF24570">
    <property type="entry name" value="BACK_BPM_SPOP"/>
    <property type="match status" value="1"/>
</dbReference>
<dbReference type="SUPFAM" id="SSF54695">
    <property type="entry name" value="POZ domain"/>
    <property type="match status" value="1"/>
</dbReference>
<dbReference type="InterPro" id="IPR011333">
    <property type="entry name" value="SKP1/BTB/POZ_sf"/>
</dbReference>
<dbReference type="CDD" id="cd18280">
    <property type="entry name" value="BTB_POZ_BPM_plant"/>
    <property type="match status" value="1"/>
</dbReference>
<dbReference type="InterPro" id="IPR045005">
    <property type="entry name" value="BPM1-6"/>
</dbReference>
<accession>A0A0A9FTS0</accession>
<comment type="similarity">
    <text evidence="2">Belongs to the Tdpoz family.</text>
</comment>
<dbReference type="InterPro" id="IPR002083">
    <property type="entry name" value="MATH/TRAF_dom"/>
</dbReference>
<evidence type="ECO:0000256" key="2">
    <source>
        <dbReference type="ARBA" id="ARBA00010846"/>
    </source>
</evidence>
<sequence>MSSAFTIGGEPLKSASRIIASATRGYHTLTIDGYSRTKRTPTGQLIKSHPFIFCDYRWCIEYYPNGQNSESKDYISLFLSLDQNVSEEVKAQHMFRFIDEVEEETPSLTSDIRNFGSYRGWGRAKFIEREALEKSKHLKDDSFVIRCDITIINDFRTEEVAEAATPSFVSVPAPNLHHHLGDLLQTEKGADVVFEVGSETFKAHRSVLGARSPVFSAELFGPMKESCSTGAIRIDDMEAHVFRALLCFMYTDSLPEMDKDEENAMSQHLLVAADRYNLERLKLICEHKLCKLIEDSNLATILALAEQHHCHGLKKACFNFLSSPVNLKAVLASNGFEHLNRSCPSVIKELIAKLGT</sequence>
<dbReference type="SMART" id="SM00061">
    <property type="entry name" value="MATH"/>
    <property type="match status" value="1"/>
</dbReference>
<dbReference type="PROSITE" id="PS50144">
    <property type="entry name" value="MATH"/>
    <property type="match status" value="1"/>
</dbReference>
<proteinExistence type="inferred from homology"/>
<dbReference type="InterPro" id="IPR056423">
    <property type="entry name" value="BACK_BPM_SPOP"/>
</dbReference>
<feature type="domain" description="MATH" evidence="4">
    <location>
        <begin position="24"/>
        <end position="149"/>
    </location>
</feature>
<dbReference type="CDD" id="cd00121">
    <property type="entry name" value="MATH"/>
    <property type="match status" value="1"/>
</dbReference>
<comment type="pathway">
    <text evidence="1">Protein modification; protein ubiquitination.</text>
</comment>
<dbReference type="Pfam" id="PF22486">
    <property type="entry name" value="MATH_2"/>
    <property type="match status" value="1"/>
</dbReference>
<evidence type="ECO:0000259" key="4">
    <source>
        <dbReference type="PROSITE" id="PS50144"/>
    </source>
</evidence>
<dbReference type="AlphaFoldDB" id="A0A0A9FTS0"/>
<reference evidence="5" key="1">
    <citation type="submission" date="2014-09" db="EMBL/GenBank/DDBJ databases">
        <authorList>
            <person name="Magalhaes I.L.F."/>
            <person name="Oliveira U."/>
            <person name="Santos F.R."/>
            <person name="Vidigal T.H.D.A."/>
            <person name="Brescovit A.D."/>
            <person name="Santos A.J."/>
        </authorList>
    </citation>
    <scope>NUCLEOTIDE SEQUENCE</scope>
    <source>
        <tissue evidence="5">Shoot tissue taken approximately 20 cm above the soil surface</tissue>
    </source>
</reference>
<dbReference type="InterPro" id="IPR000210">
    <property type="entry name" value="BTB/POZ_dom"/>
</dbReference>
<dbReference type="GO" id="GO:0016567">
    <property type="term" value="P:protein ubiquitination"/>
    <property type="evidence" value="ECO:0007669"/>
    <property type="project" value="InterPro"/>
</dbReference>
<dbReference type="Pfam" id="PF00651">
    <property type="entry name" value="BTB"/>
    <property type="match status" value="1"/>
</dbReference>
<evidence type="ECO:0000313" key="5">
    <source>
        <dbReference type="EMBL" id="JAE13731.1"/>
    </source>
</evidence>
<dbReference type="SUPFAM" id="SSF49599">
    <property type="entry name" value="TRAF domain-like"/>
    <property type="match status" value="1"/>
</dbReference>
<reference evidence="5" key="2">
    <citation type="journal article" date="2015" name="Data Brief">
        <title>Shoot transcriptome of the giant reed, Arundo donax.</title>
        <authorList>
            <person name="Barrero R.A."/>
            <person name="Guerrero F.D."/>
            <person name="Moolhuijzen P."/>
            <person name="Goolsby J.A."/>
            <person name="Tidwell J."/>
            <person name="Bellgard S.E."/>
            <person name="Bellgard M.I."/>
        </authorList>
    </citation>
    <scope>NUCLEOTIDE SEQUENCE</scope>
    <source>
        <tissue evidence="5">Shoot tissue taken approximately 20 cm above the soil surface</tissue>
    </source>
</reference>
<evidence type="ECO:0008006" key="6">
    <source>
        <dbReference type="Google" id="ProtNLM"/>
    </source>
</evidence>
<name>A0A0A9FTS0_ARUDO</name>
<protein>
    <recommendedName>
        <fullName evidence="6">BTB domain-containing protein</fullName>
    </recommendedName>
</protein>
<dbReference type="PROSITE" id="PS50097">
    <property type="entry name" value="BTB"/>
    <property type="match status" value="1"/>
</dbReference>
<organism evidence="5">
    <name type="scientific">Arundo donax</name>
    <name type="common">Giant reed</name>
    <name type="synonym">Donax arundinaceus</name>
    <dbReference type="NCBI Taxonomy" id="35708"/>
    <lineage>
        <taxon>Eukaryota</taxon>
        <taxon>Viridiplantae</taxon>
        <taxon>Streptophyta</taxon>
        <taxon>Embryophyta</taxon>
        <taxon>Tracheophyta</taxon>
        <taxon>Spermatophyta</taxon>
        <taxon>Magnoliopsida</taxon>
        <taxon>Liliopsida</taxon>
        <taxon>Poales</taxon>
        <taxon>Poaceae</taxon>
        <taxon>PACMAD clade</taxon>
        <taxon>Arundinoideae</taxon>
        <taxon>Arundineae</taxon>
        <taxon>Arundo</taxon>
    </lineage>
</organism>
<dbReference type="EMBL" id="GBRH01184165">
    <property type="protein sequence ID" value="JAE13731.1"/>
    <property type="molecule type" value="Transcribed_RNA"/>
</dbReference>
<evidence type="ECO:0000259" key="3">
    <source>
        <dbReference type="PROSITE" id="PS50097"/>
    </source>
</evidence>
<evidence type="ECO:0000256" key="1">
    <source>
        <dbReference type="ARBA" id="ARBA00004906"/>
    </source>
</evidence>
<dbReference type="Gene3D" id="1.25.40.420">
    <property type="match status" value="1"/>
</dbReference>
<dbReference type="Gene3D" id="3.30.710.10">
    <property type="entry name" value="Potassium Channel Kv1.1, Chain A"/>
    <property type="match status" value="1"/>
</dbReference>
<dbReference type="PANTHER" id="PTHR26379:SF429">
    <property type="entry name" value="OS10G0428900 PROTEIN"/>
    <property type="match status" value="1"/>
</dbReference>
<dbReference type="InterPro" id="IPR008974">
    <property type="entry name" value="TRAF-like"/>
</dbReference>
<dbReference type="PANTHER" id="PTHR26379">
    <property type="entry name" value="BTB/POZ AND MATH DOMAIN-CONTAINING PROTEIN 1"/>
    <property type="match status" value="1"/>
</dbReference>